<evidence type="ECO:0000313" key="1">
    <source>
        <dbReference type="EMBL" id="QVV87941.1"/>
    </source>
</evidence>
<dbReference type="EMBL" id="CP075546">
    <property type="protein sequence ID" value="QVV87941.1"/>
    <property type="molecule type" value="Genomic_DNA"/>
</dbReference>
<sequence>MKCYICAKAGKETDAVGICIVCGMGLCMDHAIREDMDIWEGGYPFPIKKTKVKMPRILCEECKNAMNG</sequence>
<reference evidence="1 2" key="1">
    <citation type="submission" date="2021-05" db="EMBL/GenBank/DDBJ databases">
        <title>A novel Methanospirillum isolate from a pyrite-forming mixed culture.</title>
        <authorList>
            <person name="Bunk B."/>
            <person name="Sproer C."/>
            <person name="Spring S."/>
            <person name="Pester M."/>
        </authorList>
    </citation>
    <scope>NUCLEOTIDE SEQUENCE [LARGE SCALE GENOMIC DNA]</scope>
    <source>
        <strain evidence="1 2">J.3.6.1-F.2.7.3</strain>
    </source>
</reference>
<accession>A0A8E7AYU5</accession>
<evidence type="ECO:0000313" key="2">
    <source>
        <dbReference type="Proteomes" id="UP000680656"/>
    </source>
</evidence>
<keyword evidence="2" id="KW-1185">Reference proteome</keyword>
<proteinExistence type="predicted"/>
<organism evidence="1 2">
    <name type="scientific">Methanospirillum purgamenti</name>
    <dbReference type="NCBI Taxonomy" id="2834276"/>
    <lineage>
        <taxon>Archaea</taxon>
        <taxon>Methanobacteriati</taxon>
        <taxon>Methanobacteriota</taxon>
        <taxon>Stenosarchaea group</taxon>
        <taxon>Methanomicrobia</taxon>
        <taxon>Methanomicrobiales</taxon>
        <taxon>Methanospirillaceae</taxon>
        <taxon>Methanospirillum</taxon>
    </lineage>
</organism>
<dbReference type="GeneID" id="65565692"/>
<dbReference type="RefSeq" id="WP_214418758.1">
    <property type="nucleotide sequence ID" value="NZ_CP075546.1"/>
</dbReference>
<dbReference type="Proteomes" id="UP000680656">
    <property type="component" value="Chromosome"/>
</dbReference>
<name>A0A8E7AYU5_9EURY</name>
<gene>
    <name evidence="1" type="ORF">KHC33_11395</name>
</gene>
<dbReference type="AlphaFoldDB" id="A0A8E7AYU5"/>
<protein>
    <submittedName>
        <fullName evidence="1">DUF2180 family protein</fullName>
    </submittedName>
</protein>
<dbReference type="PIRSF" id="PIRSF037465">
    <property type="entry name" value="UCP037465_Znf"/>
    <property type="match status" value="1"/>
</dbReference>
<dbReference type="InterPro" id="IPR017211">
    <property type="entry name" value="UCP037465_Znf"/>
</dbReference>
<dbReference type="Pfam" id="PF09947">
    <property type="entry name" value="DUF2180"/>
    <property type="match status" value="1"/>
</dbReference>
<dbReference type="KEGG" id="mrtj:KHC33_11395"/>